<dbReference type="EMBL" id="LBSJ01000013">
    <property type="protein sequence ID" value="KKQ15630.1"/>
    <property type="molecule type" value="Genomic_DNA"/>
</dbReference>
<evidence type="ECO:0000313" key="2">
    <source>
        <dbReference type="EMBL" id="KKQ15630.1"/>
    </source>
</evidence>
<gene>
    <name evidence="2" type="ORF">US28_C0013G0009</name>
</gene>
<organism evidence="2 3">
    <name type="scientific">Candidatus Daviesbacteria bacterium GW2011_GWA1_36_8</name>
    <dbReference type="NCBI Taxonomy" id="1618417"/>
    <lineage>
        <taxon>Bacteria</taxon>
        <taxon>Candidatus Daviesiibacteriota</taxon>
    </lineage>
</organism>
<accession>A0A0G0FPA9</accession>
<dbReference type="AlphaFoldDB" id="A0A0G0FPA9"/>
<dbReference type="SUPFAM" id="SSF55811">
    <property type="entry name" value="Nudix"/>
    <property type="match status" value="1"/>
</dbReference>
<protein>
    <recommendedName>
        <fullName evidence="1">Nudix hydrolase domain-containing protein</fullName>
    </recommendedName>
</protein>
<dbReference type="Gene3D" id="3.90.79.10">
    <property type="entry name" value="Nucleoside Triphosphate Pyrophosphohydrolase"/>
    <property type="match status" value="1"/>
</dbReference>
<sequence length="304" mass="34747">MSLDLRHELPFRIRAEGPFDPKKILVDYRSLRLPLNEKDKSEVDAIWSQHFEPYPDRYKNFPKVNINKVEVRDGLLNLGLLDTDYKTHISLRRKYRQEGGHFRQYDAASGIEAVVVTADNRILLSQRAEDIDDPGWMAVISGGFFEPDELKTAGPSVYNCFLRELEEEAGIEERDLVDCVVAGVIQEKMGSSTVVFITGTSLEAEEVLRRKTDGENHKFTVKNNPAEFIDIVKSNLLILSDTNLGTLDLFIKQRFDQEYAQIYESLISDRLSEYKGLGVDRLEELRSRQVRNLTALVESNSDNS</sequence>
<dbReference type="InterPro" id="IPR000086">
    <property type="entry name" value="NUDIX_hydrolase_dom"/>
</dbReference>
<evidence type="ECO:0000259" key="1">
    <source>
        <dbReference type="PROSITE" id="PS51462"/>
    </source>
</evidence>
<comment type="caution">
    <text evidence="2">The sequence shown here is derived from an EMBL/GenBank/DDBJ whole genome shotgun (WGS) entry which is preliminary data.</text>
</comment>
<proteinExistence type="predicted"/>
<reference evidence="2 3" key="1">
    <citation type="journal article" date="2015" name="Nature">
        <title>rRNA introns, odd ribosomes, and small enigmatic genomes across a large radiation of phyla.</title>
        <authorList>
            <person name="Brown C.T."/>
            <person name="Hug L.A."/>
            <person name="Thomas B.C."/>
            <person name="Sharon I."/>
            <person name="Castelle C.J."/>
            <person name="Singh A."/>
            <person name="Wilkins M.J."/>
            <person name="Williams K.H."/>
            <person name="Banfield J.F."/>
        </authorList>
    </citation>
    <scope>NUCLEOTIDE SEQUENCE [LARGE SCALE GENOMIC DNA]</scope>
</reference>
<name>A0A0G0FPA9_9BACT</name>
<feature type="domain" description="Nudix hydrolase" evidence="1">
    <location>
        <begin position="104"/>
        <end position="245"/>
    </location>
</feature>
<evidence type="ECO:0000313" key="3">
    <source>
        <dbReference type="Proteomes" id="UP000034448"/>
    </source>
</evidence>
<dbReference type="InterPro" id="IPR015797">
    <property type="entry name" value="NUDIX_hydrolase-like_dom_sf"/>
</dbReference>
<dbReference type="PROSITE" id="PS51462">
    <property type="entry name" value="NUDIX"/>
    <property type="match status" value="1"/>
</dbReference>
<dbReference type="Pfam" id="PF00293">
    <property type="entry name" value="NUDIX"/>
    <property type="match status" value="1"/>
</dbReference>
<dbReference type="Proteomes" id="UP000034448">
    <property type="component" value="Unassembled WGS sequence"/>
</dbReference>